<dbReference type="InterPro" id="IPR009057">
    <property type="entry name" value="Homeodomain-like_sf"/>
</dbReference>
<dbReference type="InterPro" id="IPR020449">
    <property type="entry name" value="Tscrpt_reg_AraC-type_HTH"/>
</dbReference>
<dbReference type="Pfam" id="PF14525">
    <property type="entry name" value="AraC_binding_2"/>
    <property type="match status" value="1"/>
</dbReference>
<dbReference type="GO" id="GO:0003700">
    <property type="term" value="F:DNA-binding transcription factor activity"/>
    <property type="evidence" value="ECO:0007669"/>
    <property type="project" value="InterPro"/>
</dbReference>
<dbReference type="InterPro" id="IPR050204">
    <property type="entry name" value="AraC_XylS_family_regulators"/>
</dbReference>
<evidence type="ECO:0000313" key="5">
    <source>
        <dbReference type="EMBL" id="SBT47311.1"/>
    </source>
</evidence>
<dbReference type="InterPro" id="IPR018060">
    <property type="entry name" value="HTH_AraC"/>
</dbReference>
<keyword evidence="1" id="KW-0805">Transcription regulation</keyword>
<dbReference type="GO" id="GO:0043565">
    <property type="term" value="F:sequence-specific DNA binding"/>
    <property type="evidence" value="ECO:0007669"/>
    <property type="project" value="InterPro"/>
</dbReference>
<name>A0A1A8ZU06_9ACTN</name>
<reference evidence="5 6" key="1">
    <citation type="submission" date="2016-06" db="EMBL/GenBank/DDBJ databases">
        <authorList>
            <person name="Kjaerup R.B."/>
            <person name="Dalgaard T.S."/>
            <person name="Juul-Madsen H.R."/>
        </authorList>
    </citation>
    <scope>NUCLEOTIDE SEQUENCE [LARGE SCALE GENOMIC DNA]</scope>
    <source>
        <strain evidence="5 6">DSM 45248</strain>
    </source>
</reference>
<protein>
    <submittedName>
        <fullName evidence="5">Helix-turn-helix domain-containing protein</fullName>
    </submittedName>
</protein>
<dbReference type="InterPro" id="IPR035418">
    <property type="entry name" value="AraC-bd_2"/>
</dbReference>
<dbReference type="PRINTS" id="PR00032">
    <property type="entry name" value="HTHARAC"/>
</dbReference>
<accession>A0A1A8ZU06</accession>
<keyword evidence="6" id="KW-1185">Reference proteome</keyword>
<dbReference type="Gene3D" id="1.10.10.60">
    <property type="entry name" value="Homeodomain-like"/>
    <property type="match status" value="1"/>
</dbReference>
<keyword evidence="2" id="KW-0238">DNA-binding</keyword>
<organism evidence="5 6">
    <name type="scientific">Micromonospora narathiwatensis</name>
    <dbReference type="NCBI Taxonomy" id="299146"/>
    <lineage>
        <taxon>Bacteria</taxon>
        <taxon>Bacillati</taxon>
        <taxon>Actinomycetota</taxon>
        <taxon>Actinomycetes</taxon>
        <taxon>Micromonosporales</taxon>
        <taxon>Micromonosporaceae</taxon>
        <taxon>Micromonospora</taxon>
    </lineage>
</organism>
<gene>
    <name evidence="5" type="ORF">GA0070621_2860</name>
</gene>
<evidence type="ECO:0000256" key="1">
    <source>
        <dbReference type="ARBA" id="ARBA00023015"/>
    </source>
</evidence>
<evidence type="ECO:0000313" key="6">
    <source>
        <dbReference type="Proteomes" id="UP000198765"/>
    </source>
</evidence>
<proteinExistence type="predicted"/>
<feature type="domain" description="HTH araC/xylS-type" evidence="4">
    <location>
        <begin position="231"/>
        <end position="332"/>
    </location>
</feature>
<dbReference type="Pfam" id="PF12833">
    <property type="entry name" value="HTH_18"/>
    <property type="match status" value="1"/>
</dbReference>
<dbReference type="Proteomes" id="UP000198765">
    <property type="component" value="Chromosome I"/>
</dbReference>
<evidence type="ECO:0000256" key="3">
    <source>
        <dbReference type="ARBA" id="ARBA00023163"/>
    </source>
</evidence>
<dbReference type="SMART" id="SM00342">
    <property type="entry name" value="HTH_ARAC"/>
    <property type="match status" value="1"/>
</dbReference>
<dbReference type="PATRIC" id="fig|299146.4.peg.2967"/>
<dbReference type="PROSITE" id="PS01124">
    <property type="entry name" value="HTH_ARAC_FAMILY_2"/>
    <property type="match status" value="1"/>
</dbReference>
<dbReference type="EMBL" id="LT594324">
    <property type="protein sequence ID" value="SBT47311.1"/>
    <property type="molecule type" value="Genomic_DNA"/>
</dbReference>
<evidence type="ECO:0000256" key="2">
    <source>
        <dbReference type="ARBA" id="ARBA00023125"/>
    </source>
</evidence>
<dbReference type="SUPFAM" id="SSF46689">
    <property type="entry name" value="Homeodomain-like"/>
    <property type="match status" value="1"/>
</dbReference>
<dbReference type="AlphaFoldDB" id="A0A1A8ZU06"/>
<dbReference type="PANTHER" id="PTHR46796:SF6">
    <property type="entry name" value="ARAC SUBFAMILY"/>
    <property type="match status" value="1"/>
</dbReference>
<dbReference type="PANTHER" id="PTHR46796">
    <property type="entry name" value="HTH-TYPE TRANSCRIPTIONAL ACTIVATOR RHAS-RELATED"/>
    <property type="match status" value="1"/>
</dbReference>
<keyword evidence="3" id="KW-0804">Transcription</keyword>
<evidence type="ECO:0000259" key="4">
    <source>
        <dbReference type="PROSITE" id="PS01124"/>
    </source>
</evidence>
<sequence length="334" mass="37588">MAGSQLAGVCLKDAGLWMKIHAEFRTEFLPQTERFAAWQEVTNGLIPAVTRSEHPDEFQASVRMVALGDVQVTSLAFSPLESYRSPKLIRRHDPGQLAVWISLSSGVEFDLTSGSSFVRAGETLFYSSSQPFRVRNRKPVQGLVVQLPAELLPASKAAASLFGTSMPGRAGLGALLTRYLVDLVRHAEHYRTPDVPRLSTVTVDLLTAFLHGQRLTDSRSAPETHQRVLRLRIHDFVRRRIDDPELSPQVIAAAHGISVRALYRLYENEGLSLAGWIRHRRLEHCRHDLADPRQAHRTIQSVAFRRGFSDAAHFSRLFRSAYGMSPKDYRKHYS</sequence>